<comment type="caution">
    <text evidence="3">The sequence shown here is derived from an EMBL/GenBank/DDBJ whole genome shotgun (WGS) entry which is preliminary data.</text>
</comment>
<keyword evidence="4" id="KW-1185">Reference proteome</keyword>
<keyword evidence="2" id="KW-0812">Transmembrane</keyword>
<sequence>MPETLPMASSGPNGAATGPSRDDGRSRVAWNAPRANERGSRIRGPGFTTTTSNDSLHVDDVDDDDDEHALSPVGSSLPRSLLFSPFDTDTDTGDAKASADAAVTAQRPAQEKEGDANFPPSSPSSVTLLDKKTHHPAVISHLLGNQAGFADAAVVTPEPEDMTTTYFAAQEPLIETSENPKDPENVGWARSPTDVRRTRCSPCRGLRVLLVLLGHAVLVWVVLGAVRGGRWRGSGKTRGHLGEPNHHDAGGLQWGSTEPAPHDHRHFKCNPQHVQSSTAEFEAPGTFEVREALQLHQGRRRPRRGRYYHHVSGHINMIPGAADQGPQLIANTTVWSSWAQTLDRRIATKTTDTTLRLQLVSSGAALPGDDDGDDDGDGDEDEDEQECTFIRLNIAVAPDTSLSTLSVRSTHLSLSLYPDLTPSHLEVTNTTTIRLHRGAVVARSPSSVPPARNTSIDLDSGAIEGVFPLVDLLHLHTQSGAIDASVVPYASSPLNSSSPSSSSSSSSSSSAAAAAAAAAIPPAVLDASTQSGALHLMFPAAEGGTVPARRYVTRARTSSGDLSGRFLLGRRTRLQTDVGSLRVEVLPVYSNSSETNEEEKEDGGEVREEEKEEKGDYTHALHTSTKTGASNLRVLDPIFASSSLEPQSQSQTRLSSPSSPPLKLHATHTSRTGFLRAVYPSAWRGSVCAVARVGRAALGGPGLSVTRRERFGWVGSRVCGVKGNGGQEEEEEGERGTGMRGEDGKVDVQLSVQTGDVEFVVSGSGAGQGEGVEDGEL</sequence>
<gene>
    <name evidence="3" type="ORF">IWZ03DRAFT_12744</name>
</gene>
<reference evidence="3 4" key="1">
    <citation type="submission" date="2024-04" db="EMBL/GenBank/DDBJ databases">
        <title>Phyllosticta paracitricarpa is synonymous to the EU quarantine fungus P. citricarpa based on phylogenomic analyses.</title>
        <authorList>
            <consortium name="Lawrence Berkeley National Laboratory"/>
            <person name="Van Ingen-Buijs V.A."/>
            <person name="Van Westerhoven A.C."/>
            <person name="Haridas S."/>
            <person name="Skiadas P."/>
            <person name="Martin F."/>
            <person name="Groenewald J.Z."/>
            <person name="Crous P.W."/>
            <person name="Seidl M.F."/>
        </authorList>
    </citation>
    <scope>NUCLEOTIDE SEQUENCE [LARGE SCALE GENOMIC DNA]</scope>
    <source>
        <strain evidence="3 4">CBS 123371</strain>
    </source>
</reference>
<evidence type="ECO:0000313" key="3">
    <source>
        <dbReference type="EMBL" id="KAK7523867.1"/>
    </source>
</evidence>
<feature type="compositionally biased region" description="Basic and acidic residues" evidence="1">
    <location>
        <begin position="734"/>
        <end position="743"/>
    </location>
</feature>
<name>A0ABR1KYD8_9PEZI</name>
<proteinExistence type="predicted"/>
<feature type="region of interest" description="Disordered" evidence="1">
    <location>
        <begin position="643"/>
        <end position="666"/>
    </location>
</feature>
<evidence type="ECO:0000256" key="1">
    <source>
        <dbReference type="SAM" id="MobiDB-lite"/>
    </source>
</evidence>
<protein>
    <submittedName>
        <fullName evidence="3">Uncharacterized protein</fullName>
    </submittedName>
</protein>
<feature type="compositionally biased region" description="Basic and acidic residues" evidence="1">
    <location>
        <begin position="240"/>
        <end position="249"/>
    </location>
</feature>
<feature type="region of interest" description="Disordered" evidence="1">
    <location>
        <begin position="1"/>
        <end position="128"/>
    </location>
</feature>
<feature type="region of interest" description="Disordered" evidence="1">
    <location>
        <begin position="589"/>
        <end position="620"/>
    </location>
</feature>
<feature type="region of interest" description="Disordered" evidence="1">
    <location>
        <begin position="232"/>
        <end position="263"/>
    </location>
</feature>
<feature type="compositionally biased region" description="Low complexity" evidence="1">
    <location>
        <begin position="75"/>
        <end position="87"/>
    </location>
</feature>
<feature type="compositionally biased region" description="Low complexity" evidence="1">
    <location>
        <begin position="95"/>
        <end position="105"/>
    </location>
</feature>
<dbReference type="Proteomes" id="UP001363622">
    <property type="component" value="Unassembled WGS sequence"/>
</dbReference>
<feature type="compositionally biased region" description="Basic and acidic residues" evidence="1">
    <location>
        <begin position="603"/>
        <end position="619"/>
    </location>
</feature>
<feature type="compositionally biased region" description="Low complexity" evidence="1">
    <location>
        <begin position="646"/>
        <end position="664"/>
    </location>
</feature>
<feature type="region of interest" description="Disordered" evidence="1">
    <location>
        <begin position="722"/>
        <end position="743"/>
    </location>
</feature>
<keyword evidence="2" id="KW-1133">Transmembrane helix</keyword>
<keyword evidence="2" id="KW-0472">Membrane</keyword>
<dbReference type="EMBL" id="JBBPHU010000001">
    <property type="protein sequence ID" value="KAK7523867.1"/>
    <property type="molecule type" value="Genomic_DNA"/>
</dbReference>
<feature type="transmembrane region" description="Helical" evidence="2">
    <location>
        <begin position="206"/>
        <end position="226"/>
    </location>
</feature>
<organism evidence="3 4">
    <name type="scientific">Phyllosticta citriasiana</name>
    <dbReference type="NCBI Taxonomy" id="595635"/>
    <lineage>
        <taxon>Eukaryota</taxon>
        <taxon>Fungi</taxon>
        <taxon>Dikarya</taxon>
        <taxon>Ascomycota</taxon>
        <taxon>Pezizomycotina</taxon>
        <taxon>Dothideomycetes</taxon>
        <taxon>Dothideomycetes incertae sedis</taxon>
        <taxon>Botryosphaeriales</taxon>
        <taxon>Phyllostictaceae</taxon>
        <taxon>Phyllosticta</taxon>
    </lineage>
</organism>
<evidence type="ECO:0000313" key="4">
    <source>
        <dbReference type="Proteomes" id="UP001363622"/>
    </source>
</evidence>
<evidence type="ECO:0000256" key="2">
    <source>
        <dbReference type="SAM" id="Phobius"/>
    </source>
</evidence>
<feature type="region of interest" description="Disordered" evidence="1">
    <location>
        <begin position="360"/>
        <end position="384"/>
    </location>
</feature>
<feature type="compositionally biased region" description="Acidic residues" evidence="1">
    <location>
        <begin position="368"/>
        <end position="384"/>
    </location>
</feature>
<accession>A0ABR1KYD8</accession>